<sequence length="544" mass="62265">MIPFQVQVLYDFSGEPNTSELSINVGEVLTVTRDDVGEGWWEGRNSKGVCGLFPESYVEKINSAPPALPPMNPLPPTPAPAYQSISVPPVYDNDFVSNAPSDDDDWDDYPEVQHNQTKVLPYNQNSYDNARYPNDDNISESNFGDGKGTTLTKRNLNRFSTFVKSGGESYILGALKVSVAADQRVVISKHDEVTFSWPQIINAYTVHITSPKKESKLKGLKSYIAYQLTPSFNNIKVSRRYKHFDWLHERLMEKFSIMAVPPLPDKQISGRYEDQFIEHRRLQLQEFVNYVCKHPVFSASEVWQHFLTCTDEKLWKQGKRQAERDPLLGANYCLTIQAPEKELMSSIVDSKIDANLSFVQNLDSAIKNLMSVAMDQAKKHQGPYKREFAKISESFHRLGFALSSEEKSGMLSLPSAITNIGVAYSDIGQYYEDQPKYDWEPLSNTLYLYKGLTSAFPEIFALHKGVQQKRRECEKNNMPPAELNDIRRRNDVLTYAIFAEMNHFKVQRSIDMKAAMQSYLKEQINFYKKIVTRLEQTLMQLDDC</sequence>
<evidence type="ECO:0000256" key="2">
    <source>
        <dbReference type="ARBA" id="ARBA00010883"/>
    </source>
</evidence>
<dbReference type="SUPFAM" id="SSF50044">
    <property type="entry name" value="SH3-domain"/>
    <property type="match status" value="1"/>
</dbReference>
<dbReference type="PROSITE" id="PS50195">
    <property type="entry name" value="PX"/>
    <property type="match status" value="1"/>
</dbReference>
<dbReference type="Pfam" id="PF10456">
    <property type="entry name" value="BAR_3_WASP_bdg"/>
    <property type="match status" value="1"/>
</dbReference>
<evidence type="ECO:0000313" key="10">
    <source>
        <dbReference type="Proteomes" id="UP001458880"/>
    </source>
</evidence>
<dbReference type="FunFam" id="3.30.1520.10:FF:000004">
    <property type="entry name" value="Sorting nexin"/>
    <property type="match status" value="1"/>
</dbReference>
<keyword evidence="10" id="KW-1185">Reference proteome</keyword>
<comment type="similarity">
    <text evidence="2">Belongs to the sorting nexin family.</text>
</comment>
<keyword evidence="5" id="KW-0968">Cytoplasmic vesicle</keyword>
<evidence type="ECO:0000256" key="4">
    <source>
        <dbReference type="ARBA" id="ARBA00023136"/>
    </source>
</evidence>
<dbReference type="SUPFAM" id="SSF64268">
    <property type="entry name" value="PX domain"/>
    <property type="match status" value="1"/>
</dbReference>
<dbReference type="PRINTS" id="PR00452">
    <property type="entry name" value="SH3DOMAIN"/>
</dbReference>
<dbReference type="InterPro" id="IPR019497">
    <property type="entry name" value="Sorting_nexin_WASP-bd-dom"/>
</dbReference>
<dbReference type="Gene3D" id="3.30.1520.10">
    <property type="entry name" value="Phox-like domain"/>
    <property type="match status" value="1"/>
</dbReference>
<evidence type="ECO:0000259" key="7">
    <source>
        <dbReference type="PROSITE" id="PS50002"/>
    </source>
</evidence>
<dbReference type="Gene3D" id="2.30.30.40">
    <property type="entry name" value="SH3 Domains"/>
    <property type="match status" value="1"/>
</dbReference>
<name>A0AAW1KNE4_POPJA</name>
<dbReference type="PROSITE" id="PS50002">
    <property type="entry name" value="SH3"/>
    <property type="match status" value="1"/>
</dbReference>
<dbReference type="GO" id="GO:0006897">
    <property type="term" value="P:endocytosis"/>
    <property type="evidence" value="ECO:0007669"/>
    <property type="project" value="TreeGrafter"/>
</dbReference>
<dbReference type="CDD" id="cd06862">
    <property type="entry name" value="PX_SNX9_18_like"/>
    <property type="match status" value="1"/>
</dbReference>
<gene>
    <name evidence="9" type="ORF">QE152_g21635</name>
</gene>
<protein>
    <submittedName>
        <fullName evidence="9">WASP-binding domain of Sorting nexin protein</fullName>
    </submittedName>
</protein>
<dbReference type="CDD" id="cd11763">
    <property type="entry name" value="SH3_SNX9_like"/>
    <property type="match status" value="1"/>
</dbReference>
<dbReference type="InterPro" id="IPR027267">
    <property type="entry name" value="AH/BAR_dom_sf"/>
</dbReference>
<comment type="subcellular location">
    <subcellularLocation>
        <location evidence="1">Cytoplasmic vesicle membrane</location>
    </subcellularLocation>
</comment>
<feature type="domain" description="SH3" evidence="7">
    <location>
        <begin position="1"/>
        <end position="63"/>
    </location>
</feature>
<evidence type="ECO:0000259" key="8">
    <source>
        <dbReference type="PROSITE" id="PS50195"/>
    </source>
</evidence>
<reference evidence="9 10" key="1">
    <citation type="journal article" date="2024" name="BMC Genomics">
        <title>De novo assembly and annotation of Popillia japonica's genome with initial clues to its potential as an invasive pest.</title>
        <authorList>
            <person name="Cucini C."/>
            <person name="Boschi S."/>
            <person name="Funari R."/>
            <person name="Cardaioli E."/>
            <person name="Iannotti N."/>
            <person name="Marturano G."/>
            <person name="Paoli F."/>
            <person name="Bruttini M."/>
            <person name="Carapelli A."/>
            <person name="Frati F."/>
            <person name="Nardi F."/>
        </authorList>
    </citation>
    <scope>NUCLEOTIDE SEQUENCE [LARGE SCALE GENOMIC DNA]</scope>
    <source>
        <strain evidence="9">DMR45628</strain>
    </source>
</reference>
<dbReference type="Pfam" id="PF00787">
    <property type="entry name" value="PX"/>
    <property type="match status" value="1"/>
</dbReference>
<evidence type="ECO:0000256" key="1">
    <source>
        <dbReference type="ARBA" id="ARBA00004156"/>
    </source>
</evidence>
<dbReference type="Pfam" id="PF14604">
    <property type="entry name" value="SH3_9"/>
    <property type="match status" value="1"/>
</dbReference>
<dbReference type="Gene3D" id="1.20.1270.60">
    <property type="entry name" value="Arfaptin homology (AH) domain/BAR domain"/>
    <property type="match status" value="1"/>
</dbReference>
<dbReference type="PANTHER" id="PTHR45827:SF1">
    <property type="entry name" value="SORTING NEXIN"/>
    <property type="match status" value="1"/>
</dbReference>
<evidence type="ECO:0000256" key="6">
    <source>
        <dbReference type="PROSITE-ProRule" id="PRU00192"/>
    </source>
</evidence>
<dbReference type="SMART" id="SM00326">
    <property type="entry name" value="SH3"/>
    <property type="match status" value="1"/>
</dbReference>
<dbReference type="PANTHER" id="PTHR45827">
    <property type="entry name" value="SORTING NEXIN"/>
    <property type="match status" value="1"/>
</dbReference>
<dbReference type="EMBL" id="JASPKY010000201">
    <property type="protein sequence ID" value="KAK9721239.1"/>
    <property type="molecule type" value="Genomic_DNA"/>
</dbReference>
<keyword evidence="3 6" id="KW-0728">SH3 domain</keyword>
<proteinExistence type="inferred from homology"/>
<dbReference type="InterPro" id="IPR001683">
    <property type="entry name" value="PX_dom"/>
</dbReference>
<dbReference type="SMART" id="SM00312">
    <property type="entry name" value="PX"/>
    <property type="match status" value="1"/>
</dbReference>
<comment type="caution">
    <text evidence="9">The sequence shown here is derived from an EMBL/GenBank/DDBJ whole genome shotgun (WGS) entry which is preliminary data.</text>
</comment>
<dbReference type="InterPro" id="IPR036871">
    <property type="entry name" value="PX_dom_sf"/>
</dbReference>
<dbReference type="GO" id="GO:0030659">
    <property type="term" value="C:cytoplasmic vesicle membrane"/>
    <property type="evidence" value="ECO:0007669"/>
    <property type="project" value="UniProtKB-SubCell"/>
</dbReference>
<evidence type="ECO:0000256" key="5">
    <source>
        <dbReference type="ARBA" id="ARBA00023329"/>
    </source>
</evidence>
<accession>A0AAW1KNE4</accession>
<dbReference type="GO" id="GO:0016197">
    <property type="term" value="P:endosomal transport"/>
    <property type="evidence" value="ECO:0007669"/>
    <property type="project" value="TreeGrafter"/>
</dbReference>
<dbReference type="GO" id="GO:0097320">
    <property type="term" value="P:plasma membrane tubulation"/>
    <property type="evidence" value="ECO:0007669"/>
    <property type="project" value="TreeGrafter"/>
</dbReference>
<dbReference type="GO" id="GO:0035091">
    <property type="term" value="F:phosphatidylinositol binding"/>
    <property type="evidence" value="ECO:0007669"/>
    <property type="project" value="InterPro"/>
</dbReference>
<evidence type="ECO:0000256" key="3">
    <source>
        <dbReference type="ARBA" id="ARBA00022443"/>
    </source>
</evidence>
<organism evidence="9 10">
    <name type="scientific">Popillia japonica</name>
    <name type="common">Japanese beetle</name>
    <dbReference type="NCBI Taxonomy" id="7064"/>
    <lineage>
        <taxon>Eukaryota</taxon>
        <taxon>Metazoa</taxon>
        <taxon>Ecdysozoa</taxon>
        <taxon>Arthropoda</taxon>
        <taxon>Hexapoda</taxon>
        <taxon>Insecta</taxon>
        <taxon>Pterygota</taxon>
        <taxon>Neoptera</taxon>
        <taxon>Endopterygota</taxon>
        <taxon>Coleoptera</taxon>
        <taxon>Polyphaga</taxon>
        <taxon>Scarabaeiformia</taxon>
        <taxon>Scarabaeidae</taxon>
        <taxon>Rutelinae</taxon>
        <taxon>Popillia</taxon>
    </lineage>
</organism>
<evidence type="ECO:0000313" key="9">
    <source>
        <dbReference type="EMBL" id="KAK9721239.1"/>
    </source>
</evidence>
<feature type="domain" description="PX" evidence="8">
    <location>
        <begin position="204"/>
        <end position="313"/>
    </location>
</feature>
<dbReference type="AlphaFoldDB" id="A0AAW1KNE4"/>
<dbReference type="InterPro" id="IPR001452">
    <property type="entry name" value="SH3_domain"/>
</dbReference>
<dbReference type="Proteomes" id="UP001458880">
    <property type="component" value="Unassembled WGS sequence"/>
</dbReference>
<dbReference type="GO" id="GO:0005886">
    <property type="term" value="C:plasma membrane"/>
    <property type="evidence" value="ECO:0007669"/>
    <property type="project" value="TreeGrafter"/>
</dbReference>
<keyword evidence="4" id="KW-0472">Membrane</keyword>
<dbReference type="InterPro" id="IPR036028">
    <property type="entry name" value="SH3-like_dom_sf"/>
</dbReference>